<dbReference type="EMBL" id="FNSV01000005">
    <property type="protein sequence ID" value="SEC55680.1"/>
    <property type="molecule type" value="Genomic_DNA"/>
</dbReference>
<protein>
    <submittedName>
        <fullName evidence="2">Uncharacterized protein</fullName>
    </submittedName>
</protein>
<gene>
    <name evidence="2" type="ORF">SAMN04490239_4530</name>
</gene>
<name>A0A1H4THG7_9NOCA</name>
<dbReference type="AlphaFoldDB" id="A0A1H4THG7"/>
<feature type="compositionally biased region" description="Polar residues" evidence="1">
    <location>
        <begin position="1"/>
        <end position="24"/>
    </location>
</feature>
<evidence type="ECO:0000313" key="3">
    <source>
        <dbReference type="Proteomes" id="UP000183561"/>
    </source>
</evidence>
<accession>A0A1H4THG7</accession>
<feature type="region of interest" description="Disordered" evidence="1">
    <location>
        <begin position="1"/>
        <end position="37"/>
    </location>
</feature>
<sequence length="107" mass="11083">MTTPTSGTKATDTKVSGGNPSRATDSGKGKDQNAFASIGSKVVDTTKKAGNRSLDVYEKALDSSLEYHSAIAAVTNVEWVSTIADAHAKLAREISAATTAAARELLK</sequence>
<dbReference type="RefSeq" id="WP_072939252.1">
    <property type="nucleotide sequence ID" value="NZ_FNSV01000005.1"/>
</dbReference>
<proteinExistence type="predicted"/>
<keyword evidence="3" id="KW-1185">Reference proteome</keyword>
<reference evidence="3" key="1">
    <citation type="submission" date="2016-10" db="EMBL/GenBank/DDBJ databases">
        <authorList>
            <person name="Varghese N."/>
            <person name="Submissions S."/>
        </authorList>
    </citation>
    <scope>NUCLEOTIDE SEQUENCE [LARGE SCALE GENOMIC DNA]</scope>
    <source>
        <strain evidence="3">DSM 44498</strain>
    </source>
</reference>
<organism evidence="2 3">
    <name type="scientific">Rhodococcus koreensis</name>
    <dbReference type="NCBI Taxonomy" id="99653"/>
    <lineage>
        <taxon>Bacteria</taxon>
        <taxon>Bacillati</taxon>
        <taxon>Actinomycetota</taxon>
        <taxon>Actinomycetes</taxon>
        <taxon>Mycobacteriales</taxon>
        <taxon>Nocardiaceae</taxon>
        <taxon>Rhodococcus</taxon>
    </lineage>
</organism>
<dbReference type="OrthoDB" id="4377286at2"/>
<dbReference type="Proteomes" id="UP000183561">
    <property type="component" value="Unassembled WGS sequence"/>
</dbReference>
<evidence type="ECO:0000313" key="2">
    <source>
        <dbReference type="EMBL" id="SEC55680.1"/>
    </source>
</evidence>
<evidence type="ECO:0000256" key="1">
    <source>
        <dbReference type="SAM" id="MobiDB-lite"/>
    </source>
</evidence>